<reference evidence="2 3" key="1">
    <citation type="journal article" date="2023" name="Commun. Biol.">
        <title>Reorganization of the ancestral sex-determining regions during the evolution of trioecy in Pleodorina starrii.</title>
        <authorList>
            <person name="Takahashi K."/>
            <person name="Suzuki S."/>
            <person name="Kawai-Toyooka H."/>
            <person name="Yamamoto K."/>
            <person name="Hamaji T."/>
            <person name="Ootsuki R."/>
            <person name="Yamaguchi H."/>
            <person name="Kawachi M."/>
            <person name="Higashiyama T."/>
            <person name="Nozaki H."/>
        </authorList>
    </citation>
    <scope>NUCLEOTIDE SEQUENCE [LARGE SCALE GENOMIC DNA]</scope>
    <source>
        <strain evidence="2 3">NIES-4479</strain>
    </source>
</reference>
<feature type="region of interest" description="Disordered" evidence="1">
    <location>
        <begin position="476"/>
        <end position="498"/>
    </location>
</feature>
<accession>A0A9W6BR39</accession>
<evidence type="ECO:0000313" key="2">
    <source>
        <dbReference type="EMBL" id="GLC56876.1"/>
    </source>
</evidence>
<protein>
    <submittedName>
        <fullName evidence="2">Uncharacterized protein</fullName>
    </submittedName>
</protein>
<comment type="caution">
    <text evidence="2">The sequence shown here is derived from an EMBL/GenBank/DDBJ whole genome shotgun (WGS) entry which is preliminary data.</text>
</comment>
<dbReference type="SUPFAM" id="SSF52047">
    <property type="entry name" value="RNI-like"/>
    <property type="match status" value="1"/>
</dbReference>
<proteinExistence type="predicted"/>
<dbReference type="AlphaFoldDB" id="A0A9W6BR39"/>
<dbReference type="EMBL" id="BRXU01000017">
    <property type="protein sequence ID" value="GLC56876.1"/>
    <property type="molecule type" value="Genomic_DNA"/>
</dbReference>
<feature type="compositionally biased region" description="Pro residues" evidence="1">
    <location>
        <begin position="483"/>
        <end position="494"/>
    </location>
</feature>
<gene>
    <name evidence="2" type="primary">PLEST003059</name>
    <name evidence="2" type="ORF">PLESTB_001158800</name>
</gene>
<evidence type="ECO:0000313" key="3">
    <source>
        <dbReference type="Proteomes" id="UP001165080"/>
    </source>
</evidence>
<keyword evidence="3" id="KW-1185">Reference proteome</keyword>
<organism evidence="2 3">
    <name type="scientific">Pleodorina starrii</name>
    <dbReference type="NCBI Taxonomy" id="330485"/>
    <lineage>
        <taxon>Eukaryota</taxon>
        <taxon>Viridiplantae</taxon>
        <taxon>Chlorophyta</taxon>
        <taxon>core chlorophytes</taxon>
        <taxon>Chlorophyceae</taxon>
        <taxon>CS clade</taxon>
        <taxon>Chlamydomonadales</taxon>
        <taxon>Volvocaceae</taxon>
        <taxon>Pleodorina</taxon>
    </lineage>
</organism>
<sequence length="719" mass="75867">MGATGGDPQPATRAQPQTATFNNILVCDDHAGTFFRIVTVAWRYLMPCDARSIRAACRDGLLLHDSMNTSVELNLGGRDHAPDPHPEELARALCAARARGMRPNYVALCMRELLNGDDPVVREQQILAVLSSLAGLNVDILDFHSHPHLTPAVASAAASLAPTELHLSYHEPPPRAAQIGGGSLPLRDTNTYAAFELLSRCLPRLRELSLIGVTHWPVFMLHSLHLGSRLTALYLDMYETEGHSPTSTDLQSCLHAVSGLTQLKLFQFESSGSHVNRHFPHKPDACNLDLACLASLTALTTLSLNLEVLYQEDNTWGFARQPREVRQRWAAAWERQRAGLAAALRAMPALCDLRVIGMQLSVRGLSALTALKSLTLQGLLLSPPLEMDAAGAARPLAAAAAAAPADLRVAAAGGASRRWPLPPRLRQLRIMLASPTVLGSLVRPANLTVVGMFGPSRISFLPLDLHTAAAGVAAVDGDAADGAPPPGQPGPGPRWPQLSPAAIGAFRSAVHLLRGCLLTEATRLWVTADGARGALRPPPPPLLLPAAEAEAQAPAAAAAADGGGASGGAEGAAVAAPLGGHAAWLCALAPLQLQALHLENIHLERADIVCIATSLGDLTELDLGSSEFPPEALLALTALRRLTALTFTWASGAAEYGTWGVAAVVKAVLLRLARGAPSLATVRVHPPQQSYYAATCRPVIEAVQAVLTARGSRVRVSLE</sequence>
<name>A0A9W6BR39_9CHLO</name>
<evidence type="ECO:0000256" key="1">
    <source>
        <dbReference type="SAM" id="MobiDB-lite"/>
    </source>
</evidence>
<dbReference type="Proteomes" id="UP001165080">
    <property type="component" value="Unassembled WGS sequence"/>
</dbReference>